<dbReference type="PANTHER" id="PTHR47234:SF2">
    <property type="entry name" value="TONB-DEPENDENT RECEPTOR"/>
    <property type="match status" value="1"/>
</dbReference>
<reference evidence="9 10" key="1">
    <citation type="submission" date="2019-04" db="EMBL/GenBank/DDBJ databases">
        <title>Microbes associate with the intestines of laboratory mice.</title>
        <authorList>
            <person name="Navarre W."/>
            <person name="Wong E."/>
            <person name="Huang K.C."/>
            <person name="Tropini C."/>
            <person name="Ng K."/>
            <person name="Yu B."/>
        </authorList>
    </citation>
    <scope>NUCLEOTIDE SEQUENCE [LARGE SCALE GENOMIC DNA]</scope>
    <source>
        <strain evidence="9 10">NM83_B4-11</strain>
    </source>
</reference>
<evidence type="ECO:0000313" key="10">
    <source>
        <dbReference type="Proteomes" id="UP000308038"/>
    </source>
</evidence>
<feature type="compositionally biased region" description="Low complexity" evidence="5">
    <location>
        <begin position="29"/>
        <end position="53"/>
    </location>
</feature>
<protein>
    <recommendedName>
        <fullName evidence="11">TonB-dependent receptor</fullName>
    </recommendedName>
</protein>
<feature type="signal peptide" evidence="6">
    <location>
        <begin position="1"/>
        <end position="26"/>
    </location>
</feature>
<evidence type="ECO:0000256" key="4">
    <source>
        <dbReference type="RuleBase" id="RU003357"/>
    </source>
</evidence>
<evidence type="ECO:0000256" key="6">
    <source>
        <dbReference type="SAM" id="SignalP"/>
    </source>
</evidence>
<dbReference type="Proteomes" id="UP000308038">
    <property type="component" value="Unassembled WGS sequence"/>
</dbReference>
<evidence type="ECO:0000256" key="1">
    <source>
        <dbReference type="ARBA" id="ARBA00004442"/>
    </source>
</evidence>
<dbReference type="InterPro" id="IPR012910">
    <property type="entry name" value="Plug_dom"/>
</dbReference>
<comment type="subcellular location">
    <subcellularLocation>
        <location evidence="1 4">Cell outer membrane</location>
    </subcellularLocation>
</comment>
<comment type="similarity">
    <text evidence="4">Belongs to the TonB-dependent receptor family.</text>
</comment>
<feature type="domain" description="TonB-dependent receptor plug" evidence="8">
    <location>
        <begin position="73"/>
        <end position="196"/>
    </location>
</feature>
<evidence type="ECO:0000313" key="9">
    <source>
        <dbReference type="EMBL" id="THG39182.1"/>
    </source>
</evidence>
<dbReference type="Gene3D" id="2.40.170.20">
    <property type="entry name" value="TonB-dependent receptor, beta-barrel domain"/>
    <property type="match status" value="1"/>
</dbReference>
<dbReference type="Pfam" id="PF07715">
    <property type="entry name" value="Plug"/>
    <property type="match status" value="1"/>
</dbReference>
<evidence type="ECO:0008006" key="11">
    <source>
        <dbReference type="Google" id="ProtNLM"/>
    </source>
</evidence>
<dbReference type="Pfam" id="PF00593">
    <property type="entry name" value="TonB_dep_Rec_b-barrel"/>
    <property type="match status" value="1"/>
</dbReference>
<evidence type="ECO:0000259" key="7">
    <source>
        <dbReference type="Pfam" id="PF00593"/>
    </source>
</evidence>
<accession>A0ABY2QFV9</accession>
<evidence type="ECO:0000259" key="8">
    <source>
        <dbReference type="Pfam" id="PF07715"/>
    </source>
</evidence>
<dbReference type="SUPFAM" id="SSF56935">
    <property type="entry name" value="Porins"/>
    <property type="match status" value="1"/>
</dbReference>
<keyword evidence="3" id="KW-0998">Cell outer membrane</keyword>
<comment type="caution">
    <text evidence="9">The sequence shown here is derived from an EMBL/GenBank/DDBJ whole genome shotgun (WGS) entry which is preliminary data.</text>
</comment>
<evidence type="ECO:0000256" key="3">
    <source>
        <dbReference type="ARBA" id="ARBA00023237"/>
    </source>
</evidence>
<evidence type="ECO:0000256" key="5">
    <source>
        <dbReference type="SAM" id="MobiDB-lite"/>
    </source>
</evidence>
<dbReference type="Gene3D" id="2.170.130.10">
    <property type="entry name" value="TonB-dependent receptor, plug domain"/>
    <property type="match status" value="1"/>
</dbReference>
<evidence type="ECO:0000256" key="2">
    <source>
        <dbReference type="ARBA" id="ARBA00023136"/>
    </source>
</evidence>
<feature type="chain" id="PRO_5047114516" description="TonB-dependent receptor" evidence="6">
    <location>
        <begin position="27"/>
        <end position="1037"/>
    </location>
</feature>
<organism evidence="9 10">
    <name type="scientific">Sphingomonas olei</name>
    <dbReference type="NCBI Taxonomy" id="1886787"/>
    <lineage>
        <taxon>Bacteria</taxon>
        <taxon>Pseudomonadati</taxon>
        <taxon>Pseudomonadota</taxon>
        <taxon>Alphaproteobacteria</taxon>
        <taxon>Sphingomonadales</taxon>
        <taxon>Sphingomonadaceae</taxon>
        <taxon>Sphingomonas</taxon>
    </lineage>
</organism>
<dbReference type="EMBL" id="SSTI01000009">
    <property type="protein sequence ID" value="THG39182.1"/>
    <property type="molecule type" value="Genomic_DNA"/>
</dbReference>
<name>A0ABY2QFV9_9SPHN</name>
<dbReference type="InterPro" id="IPR037066">
    <property type="entry name" value="Plug_dom_sf"/>
</dbReference>
<keyword evidence="2 4" id="KW-0472">Membrane</keyword>
<proteinExistence type="inferred from homology"/>
<keyword evidence="10" id="KW-1185">Reference proteome</keyword>
<dbReference type="PANTHER" id="PTHR47234">
    <property type="match status" value="1"/>
</dbReference>
<keyword evidence="4" id="KW-0798">TonB box</keyword>
<dbReference type="InterPro" id="IPR036942">
    <property type="entry name" value="Beta-barrel_TonB_sf"/>
</dbReference>
<dbReference type="InterPro" id="IPR000531">
    <property type="entry name" value="Beta-barrel_TonB"/>
</dbReference>
<feature type="region of interest" description="Disordered" evidence="5">
    <location>
        <begin position="29"/>
        <end position="55"/>
    </location>
</feature>
<sequence>MQRFALFAGSSTAALGALMLPAIAVAQTTPDTTPQTDQTATAQAPTPRTVAATTEEDPGDIIITGSRIARPAVDNPQPTTTVDAATINNRGYPDIARALNELPGFGVPDSSLVGDQGNGFGVGQSFVNLYGLGSQRTLTLVNARRFVGANPATIFSSGGAGTQVDLNTIPTKLIQRIETISIGGAPIYGADAIAGTVNIILRNDYEGLDVDGQVGISQRGDLGNQRVRLLAGKNFADGRGNITVNVEYNHDDGLLGNKREIIRRQLGFIAPAPGTSPFNQILVENTRTYLGTPAGIPFIRDAARLVPATAGGTTSVVRNAAGQILGFDRNSNLVPFNIGTPTQDPTTFLGGDNLNFADITNARVKDDRFNAVALAKFDFSDRITAFGEAWYSRNKATNLAGQPVYNTAFFSASDPGAFDVNGNFIIPLNNPFLTPQARALIVQNLTAAGLPAGDTDVFYLGRANTDLVSGVARLDQEMYRFVGGLRGDFSLGERVFNWEVSANYGRTNSRSSQPSLVEPNLRRALNAGFDANGNIVCLPFNPDPSNPASPPNVPQYNGTISTTCAPLNLFGSGAPSQAARDYVTTNARTEAITSQRDFLATLTGPVFKLPGGDFAISVGYENRREFSRFSPDEFYTEALGRSIPILPVRGSYTTNEVFGEFRAPLIGPDQNIPLIYQLEINAAGRYVDNSVAGGDFTWTAGGRWAPVDGFAVRGNYTRAIRAPAVTELFAADQPAFDGGFDPCDSQNLTSGPNPAVRQANCAAAGLPTDFSSLINSVTVPITVLGNRGLQNEKANSWTVGGVLTPRFLPGFALSADYVNINLKNTIVSSSATDVLSGCYDATDYPDNFYCSLITRDTTPGESFGQVLTLDEPFINQGGRRFEAVIVEASYRRTFGEIGVNATVNYQHLIKQENQINSATPRVSDRGEIGQSIDRFNVNLTLDRGPISWFNQVQYTGPAVFNATDTPTTREFRGIGSYAIWNTAIIIRASDNFDFRFNIDNVTDRGVPFPATAGAGTLNTYYQGLVGRAFLMGANVHF</sequence>
<feature type="domain" description="TonB-dependent receptor-like beta-barrel" evidence="7">
    <location>
        <begin position="501"/>
        <end position="1001"/>
    </location>
</feature>
<gene>
    <name evidence="9" type="ORF">E5988_13160</name>
</gene>
<keyword evidence="6" id="KW-0732">Signal</keyword>